<sequence>MNSEVSLQAGGFEFQTSGILATTGFNLVLSSLISVPNERHQIGGHEIPSCGCLPRPSDGPSRSRHPQKSPRGGQIPSLKERLEETFGLSDYDRAGCILHAPDLGDEKPSAFWIACSHTLGKTNRAFYSVEPF</sequence>
<evidence type="ECO:0000313" key="2">
    <source>
        <dbReference type="EMBL" id="QQP37159.1"/>
    </source>
</evidence>
<name>A0A7T8GST8_CALRO</name>
<evidence type="ECO:0000256" key="1">
    <source>
        <dbReference type="SAM" id="MobiDB-lite"/>
    </source>
</evidence>
<keyword evidence="3" id="KW-1185">Reference proteome</keyword>
<evidence type="ECO:0000313" key="3">
    <source>
        <dbReference type="Proteomes" id="UP000595437"/>
    </source>
</evidence>
<proteinExistence type="predicted"/>
<protein>
    <submittedName>
        <fullName evidence="2">Uncharacterized protein</fullName>
    </submittedName>
</protein>
<accession>A0A7T8GST8</accession>
<gene>
    <name evidence="2" type="ORF">FKW44_017349</name>
</gene>
<reference evidence="3" key="1">
    <citation type="submission" date="2021-01" db="EMBL/GenBank/DDBJ databases">
        <title>Caligus Genome Assembly.</title>
        <authorList>
            <person name="Gallardo-Escarate C."/>
        </authorList>
    </citation>
    <scope>NUCLEOTIDE SEQUENCE [LARGE SCALE GENOMIC DNA]</scope>
</reference>
<organism evidence="2 3">
    <name type="scientific">Caligus rogercresseyi</name>
    <name type="common">Sea louse</name>
    <dbReference type="NCBI Taxonomy" id="217165"/>
    <lineage>
        <taxon>Eukaryota</taxon>
        <taxon>Metazoa</taxon>
        <taxon>Ecdysozoa</taxon>
        <taxon>Arthropoda</taxon>
        <taxon>Crustacea</taxon>
        <taxon>Multicrustacea</taxon>
        <taxon>Hexanauplia</taxon>
        <taxon>Copepoda</taxon>
        <taxon>Siphonostomatoida</taxon>
        <taxon>Caligidae</taxon>
        <taxon>Caligus</taxon>
    </lineage>
</organism>
<dbReference type="Proteomes" id="UP000595437">
    <property type="component" value="Chromosome 12"/>
</dbReference>
<dbReference type="AlphaFoldDB" id="A0A7T8GST8"/>
<dbReference type="EMBL" id="CP045901">
    <property type="protein sequence ID" value="QQP37159.1"/>
    <property type="molecule type" value="Genomic_DNA"/>
</dbReference>
<feature type="region of interest" description="Disordered" evidence="1">
    <location>
        <begin position="45"/>
        <end position="78"/>
    </location>
</feature>